<feature type="domain" description="FHA" evidence="3">
    <location>
        <begin position="20"/>
        <end position="79"/>
    </location>
</feature>
<feature type="transmembrane region" description="Helical" evidence="2">
    <location>
        <begin position="186"/>
        <end position="207"/>
    </location>
</feature>
<organism evidence="4 5">
    <name type="scientific">Acaryochloris thomasi RCC1774</name>
    <dbReference type="NCBI Taxonomy" id="1764569"/>
    <lineage>
        <taxon>Bacteria</taxon>
        <taxon>Bacillati</taxon>
        <taxon>Cyanobacteriota</taxon>
        <taxon>Cyanophyceae</taxon>
        <taxon>Acaryochloridales</taxon>
        <taxon>Acaryochloridaceae</taxon>
        <taxon>Acaryochloris</taxon>
        <taxon>Acaryochloris thomasi</taxon>
    </lineage>
</organism>
<dbReference type="EMBL" id="PQWO01000004">
    <property type="protein sequence ID" value="PZD73897.1"/>
    <property type="molecule type" value="Genomic_DNA"/>
</dbReference>
<feature type="region of interest" description="Disordered" evidence="1">
    <location>
        <begin position="138"/>
        <end position="165"/>
    </location>
</feature>
<keyword evidence="5" id="KW-1185">Reference proteome</keyword>
<keyword evidence="2" id="KW-1133">Transmembrane helix</keyword>
<dbReference type="SMART" id="SM00240">
    <property type="entry name" value="FHA"/>
    <property type="match status" value="1"/>
</dbReference>
<accession>A0A2W1K127</accession>
<evidence type="ECO:0000313" key="4">
    <source>
        <dbReference type="EMBL" id="PZD73897.1"/>
    </source>
</evidence>
<dbReference type="Proteomes" id="UP000248857">
    <property type="component" value="Unassembled WGS sequence"/>
</dbReference>
<keyword evidence="2" id="KW-0472">Membrane</keyword>
<name>A0A2W1K127_9CYAN</name>
<dbReference type="SUPFAM" id="SSF49879">
    <property type="entry name" value="SMAD/FHA domain"/>
    <property type="match status" value="1"/>
</dbReference>
<comment type="caution">
    <text evidence="4">The sequence shown here is derived from an EMBL/GenBank/DDBJ whole genome shotgun (WGS) entry which is preliminary data.</text>
</comment>
<dbReference type="InterPro" id="IPR008984">
    <property type="entry name" value="SMAD_FHA_dom_sf"/>
</dbReference>
<reference evidence="4 5" key="1">
    <citation type="journal article" date="2018" name="Sci. Rep.">
        <title>A novel species of the marine cyanobacterium Acaryochloris with a unique pigment content and lifestyle.</title>
        <authorList>
            <person name="Partensky F."/>
            <person name="Six C."/>
            <person name="Ratin M."/>
            <person name="Garczarek L."/>
            <person name="Vaulot D."/>
            <person name="Probert I."/>
            <person name="Calteau A."/>
            <person name="Gourvil P."/>
            <person name="Marie D."/>
            <person name="Grebert T."/>
            <person name="Bouchier C."/>
            <person name="Le Panse S."/>
            <person name="Gachenot M."/>
            <person name="Rodriguez F."/>
            <person name="Garrido J.L."/>
        </authorList>
    </citation>
    <scope>NUCLEOTIDE SEQUENCE [LARGE SCALE GENOMIC DNA]</scope>
    <source>
        <strain evidence="4 5">RCC1774</strain>
    </source>
</reference>
<dbReference type="AlphaFoldDB" id="A0A2W1K127"/>
<proteinExistence type="predicted"/>
<dbReference type="Gene3D" id="2.60.200.20">
    <property type="match status" value="1"/>
</dbReference>
<dbReference type="Pfam" id="PF00498">
    <property type="entry name" value="FHA"/>
    <property type="match status" value="1"/>
</dbReference>
<gene>
    <name evidence="4" type="ORF">C1752_01511</name>
</gene>
<evidence type="ECO:0000256" key="2">
    <source>
        <dbReference type="SAM" id="Phobius"/>
    </source>
</evidence>
<protein>
    <recommendedName>
        <fullName evidence="3">FHA domain-containing protein</fullName>
    </recommendedName>
</protein>
<evidence type="ECO:0000259" key="3">
    <source>
        <dbReference type="PROSITE" id="PS50006"/>
    </source>
</evidence>
<sequence length="229" mass="25133">MLIIQDGNGRRVVQLEDVAYSVGRDTSNAIVLDGESISRQHALLVRLPVPQKGYRYRILDGNSEGKPSANGVYINGDRRSMHELSKSDIIRFGNEIKATYMTVAMEQVEFLHYLESLSYQSLKSDVVDSKATMVSPEFMGGSPPVTTLEAQPRSAYPSQNPQEPKFTKATVRMPRPKSLQPRVFSLRLWMVGIGAIATLSAGSIWFFTQGRTGTPTPAGAVTAPSSPEL</sequence>
<evidence type="ECO:0000313" key="5">
    <source>
        <dbReference type="Proteomes" id="UP000248857"/>
    </source>
</evidence>
<dbReference type="PROSITE" id="PS50006">
    <property type="entry name" value="FHA_DOMAIN"/>
    <property type="match status" value="1"/>
</dbReference>
<keyword evidence="2" id="KW-0812">Transmembrane</keyword>
<evidence type="ECO:0000256" key="1">
    <source>
        <dbReference type="SAM" id="MobiDB-lite"/>
    </source>
</evidence>
<dbReference type="InterPro" id="IPR000253">
    <property type="entry name" value="FHA_dom"/>
</dbReference>